<keyword evidence="2" id="KW-1185">Reference proteome</keyword>
<accession>A0A1H6DA93</accession>
<reference evidence="1 2" key="1">
    <citation type="submission" date="2016-10" db="EMBL/GenBank/DDBJ databases">
        <authorList>
            <person name="de Groot N.N."/>
        </authorList>
    </citation>
    <scope>NUCLEOTIDE SEQUENCE [LARGE SCALE GENOMIC DNA]</scope>
    <source>
        <strain evidence="1 2">CGMCC 4.7037</strain>
    </source>
</reference>
<evidence type="ECO:0000313" key="1">
    <source>
        <dbReference type="EMBL" id="SEG82397.1"/>
    </source>
</evidence>
<organism evidence="1 2">
    <name type="scientific">Nonomuraea solani</name>
    <dbReference type="NCBI Taxonomy" id="1144553"/>
    <lineage>
        <taxon>Bacteria</taxon>
        <taxon>Bacillati</taxon>
        <taxon>Actinomycetota</taxon>
        <taxon>Actinomycetes</taxon>
        <taxon>Streptosporangiales</taxon>
        <taxon>Streptosporangiaceae</taxon>
        <taxon>Nonomuraea</taxon>
    </lineage>
</organism>
<dbReference type="EMBL" id="FNVT01000005">
    <property type="protein sequence ID" value="SEG82397.1"/>
    <property type="molecule type" value="Genomic_DNA"/>
</dbReference>
<evidence type="ECO:0000313" key="2">
    <source>
        <dbReference type="Proteomes" id="UP000236732"/>
    </source>
</evidence>
<dbReference type="Proteomes" id="UP000236732">
    <property type="component" value="Unassembled WGS sequence"/>
</dbReference>
<sequence>MSSPKCSNEVRCRSPKVATVIPAANASGNGFACRASASAKVSTPSSSSDLASVASIVPAASSLASARMTVLLAANASTAATYWSTFAAVAVFRSRACRRSPVSTHSHRSSGCSPNICRCAGFR</sequence>
<protein>
    <submittedName>
        <fullName evidence="1">Uncharacterized protein</fullName>
    </submittedName>
</protein>
<name>A0A1H6DA93_9ACTN</name>
<dbReference type="AlphaFoldDB" id="A0A1H6DA93"/>
<proteinExistence type="predicted"/>
<gene>
    <name evidence="1" type="ORF">SAMN05444920_10540</name>
</gene>